<dbReference type="FunFam" id="3.40.50.920:FF:000001">
    <property type="entry name" value="Pyruvate dehydrogenase E1 beta subunit"/>
    <property type="match status" value="1"/>
</dbReference>
<evidence type="ECO:0000259" key="4">
    <source>
        <dbReference type="SMART" id="SM00861"/>
    </source>
</evidence>
<sequence length="350" mass="37866">MPWSRIKPDTNEPVFHSAPLQDAADCRRITYAEATNEALSQALSLDPRVFVMGQGVDDPQGMFGATRGLHLTFGHDRVFDTPLAETALSGVAVGAALGGMRPVYFHNRPDFLLLAMDQLVNHAAKWHFMFGGAACVPLVFWACIGRGWGSAAQHSQALQGLFNHVPGLKLIMPATCYDAKGLMLSAIADNNPVLIIDHRMNFKQRGIVPEGPYTLPIGKGVIRRKGRDVTIVAISHLMVEAFAAAQELAEEGIEAEVIDPRTLRPLDEELILESVSRTGRLVVTDTGWKTGGTAAEISAMVAEKGFRSLKAPIVRVCAPDLPTPSGYTLERAYYIGKDDIKAGVVKAVRG</sequence>
<proteinExistence type="predicted"/>
<dbReference type="Proteomes" id="UP000198324">
    <property type="component" value="Unassembled WGS sequence"/>
</dbReference>
<evidence type="ECO:0000256" key="2">
    <source>
        <dbReference type="ARBA" id="ARBA00023002"/>
    </source>
</evidence>
<dbReference type="InterPro" id="IPR029061">
    <property type="entry name" value="THDP-binding"/>
</dbReference>
<keyword evidence="2" id="KW-0560">Oxidoreductase</keyword>
<evidence type="ECO:0000256" key="3">
    <source>
        <dbReference type="ARBA" id="ARBA00023052"/>
    </source>
</evidence>
<name>A0A238XK72_9BACT</name>
<dbReference type="InterPro" id="IPR033248">
    <property type="entry name" value="Transketolase_C"/>
</dbReference>
<dbReference type="Pfam" id="PF02779">
    <property type="entry name" value="Transket_pyr"/>
    <property type="match status" value="1"/>
</dbReference>
<dbReference type="RefSeq" id="WP_089270812.1">
    <property type="nucleotide sequence ID" value="NZ_FZOC01000001.1"/>
</dbReference>
<evidence type="ECO:0000313" key="6">
    <source>
        <dbReference type="Proteomes" id="UP000198324"/>
    </source>
</evidence>
<dbReference type="SMART" id="SM00861">
    <property type="entry name" value="Transket_pyr"/>
    <property type="match status" value="1"/>
</dbReference>
<dbReference type="Gene3D" id="3.40.50.920">
    <property type="match status" value="1"/>
</dbReference>
<dbReference type="GO" id="GO:0016491">
    <property type="term" value="F:oxidoreductase activity"/>
    <property type="evidence" value="ECO:0007669"/>
    <property type="project" value="UniProtKB-KW"/>
</dbReference>
<evidence type="ECO:0000313" key="5">
    <source>
        <dbReference type="EMBL" id="SNR58978.1"/>
    </source>
</evidence>
<dbReference type="PANTHER" id="PTHR43257:SF2">
    <property type="entry name" value="PYRUVATE DEHYDROGENASE E1 COMPONENT SUBUNIT BETA"/>
    <property type="match status" value="1"/>
</dbReference>
<gene>
    <name evidence="5" type="ORF">SAMN04488503_0196</name>
</gene>
<dbReference type="SUPFAM" id="SSF52518">
    <property type="entry name" value="Thiamin diphosphate-binding fold (THDP-binding)"/>
    <property type="match status" value="1"/>
</dbReference>
<dbReference type="EMBL" id="FZOC01000001">
    <property type="protein sequence ID" value="SNR58978.1"/>
    <property type="molecule type" value="Genomic_DNA"/>
</dbReference>
<dbReference type="CDD" id="cd07036">
    <property type="entry name" value="TPP_PYR_E1-PDHc-beta_like"/>
    <property type="match status" value="1"/>
</dbReference>
<reference evidence="5 6" key="1">
    <citation type="submission" date="2017-06" db="EMBL/GenBank/DDBJ databases">
        <authorList>
            <person name="Kim H.J."/>
            <person name="Triplett B.A."/>
        </authorList>
    </citation>
    <scope>NUCLEOTIDE SEQUENCE [LARGE SCALE GENOMIC DNA]</scope>
    <source>
        <strain evidence="5 6">DSM 13116</strain>
    </source>
</reference>
<dbReference type="Pfam" id="PF02780">
    <property type="entry name" value="Transketolase_C"/>
    <property type="match status" value="1"/>
</dbReference>
<dbReference type="InterPro" id="IPR009014">
    <property type="entry name" value="Transketo_C/PFOR_II"/>
</dbReference>
<feature type="domain" description="Transketolase-like pyrimidine-binding" evidence="4">
    <location>
        <begin position="29"/>
        <end position="204"/>
    </location>
</feature>
<dbReference type="AlphaFoldDB" id="A0A238XK72"/>
<organism evidence="5 6">
    <name type="scientific">Humidesulfovibrio mexicanus</name>
    <dbReference type="NCBI Taxonomy" id="147047"/>
    <lineage>
        <taxon>Bacteria</taxon>
        <taxon>Pseudomonadati</taxon>
        <taxon>Thermodesulfobacteriota</taxon>
        <taxon>Desulfovibrionia</taxon>
        <taxon>Desulfovibrionales</taxon>
        <taxon>Desulfovibrionaceae</taxon>
        <taxon>Humidesulfovibrio</taxon>
    </lineage>
</organism>
<protein>
    <submittedName>
        <fullName evidence="5">Pyruvate dehydrogenase E1 component beta subunit</fullName>
    </submittedName>
</protein>
<keyword evidence="6" id="KW-1185">Reference proteome</keyword>
<keyword evidence="5" id="KW-0670">Pyruvate</keyword>
<accession>A0A238XK72</accession>
<dbReference type="SUPFAM" id="SSF52922">
    <property type="entry name" value="TK C-terminal domain-like"/>
    <property type="match status" value="1"/>
</dbReference>
<dbReference type="InterPro" id="IPR005475">
    <property type="entry name" value="Transketolase-like_Pyr-bd"/>
</dbReference>
<comment type="cofactor">
    <cofactor evidence="1">
        <name>thiamine diphosphate</name>
        <dbReference type="ChEBI" id="CHEBI:58937"/>
    </cofactor>
</comment>
<keyword evidence="3" id="KW-0786">Thiamine pyrophosphate</keyword>
<dbReference type="OrthoDB" id="9780894at2"/>
<dbReference type="PANTHER" id="PTHR43257">
    <property type="entry name" value="PYRUVATE DEHYDROGENASE E1 COMPONENT BETA SUBUNIT"/>
    <property type="match status" value="1"/>
</dbReference>
<dbReference type="Gene3D" id="3.40.50.970">
    <property type="match status" value="1"/>
</dbReference>
<evidence type="ECO:0000256" key="1">
    <source>
        <dbReference type="ARBA" id="ARBA00001964"/>
    </source>
</evidence>